<evidence type="ECO:0000313" key="3">
    <source>
        <dbReference type="EMBL" id="CDP33144.1"/>
    </source>
</evidence>
<reference evidence="3" key="2">
    <citation type="submission" date="2014-06" db="EMBL/GenBank/DDBJ databases">
        <title>The complete genome of Blastobotrys (Arxula) adeninivorans LS3 - a yeast of biotechnological interest.</title>
        <authorList>
            <person name="Kunze G."/>
            <person name="Gaillardin C."/>
            <person name="Czernicka M."/>
            <person name="Durrens P."/>
            <person name="Martin T."/>
            <person name="Boer E."/>
            <person name="Gabaldon T."/>
            <person name="Cruz J."/>
            <person name="Talla E."/>
            <person name="Marck C."/>
            <person name="Goffeau A."/>
            <person name="Barbe V."/>
            <person name="Baret P."/>
            <person name="Baronian K."/>
            <person name="Beier S."/>
            <person name="Bleykasten C."/>
            <person name="Bode R."/>
            <person name="Casaregola S."/>
            <person name="Despons L."/>
            <person name="Fairhead C."/>
            <person name="Giersberg M."/>
            <person name="Gierski P."/>
            <person name="Hahnel U."/>
            <person name="Hartmann A."/>
            <person name="Jankowska D."/>
            <person name="Jubin C."/>
            <person name="Jung P."/>
            <person name="Lafontaine I."/>
            <person name="Leh-Louis V."/>
            <person name="Lemaire M."/>
            <person name="Marcet-Houben M."/>
            <person name="Mascher M."/>
            <person name="Morel G."/>
            <person name="Richard G.-F."/>
            <person name="Riechen J."/>
            <person name="Sacerdot C."/>
            <person name="Sarkar A."/>
            <person name="Savel G."/>
            <person name="Schacherer J."/>
            <person name="Sherman D."/>
            <person name="Straub M.-L."/>
            <person name="Stein N."/>
            <person name="Thierry A."/>
            <person name="Trautwein-Schult A."/>
            <person name="Westhof E."/>
            <person name="Worch S."/>
            <person name="Dujon B."/>
            <person name="Souciet J.-L."/>
            <person name="Wincker P."/>
            <person name="Scholz U."/>
            <person name="Neuveglise N."/>
        </authorList>
    </citation>
    <scope>NUCLEOTIDE SEQUENCE</scope>
    <source>
        <strain evidence="3">LS3</strain>
    </source>
</reference>
<reference evidence="3" key="1">
    <citation type="submission" date="2014-02" db="EMBL/GenBank/DDBJ databases">
        <authorList>
            <person name="Genoscope - CEA"/>
        </authorList>
    </citation>
    <scope>NUCLEOTIDE SEQUENCE</scope>
    <source>
        <strain evidence="3">LS3</strain>
    </source>
</reference>
<accession>A0A060SXA4</accession>
<proteinExistence type="predicted"/>
<dbReference type="EMBL" id="HG937691">
    <property type="protein sequence ID" value="CDP33144.1"/>
    <property type="molecule type" value="Genomic_DNA"/>
</dbReference>
<feature type="region of interest" description="Disordered" evidence="2">
    <location>
        <begin position="1"/>
        <end position="20"/>
    </location>
</feature>
<gene>
    <name evidence="3" type="ORF">GNLVRS02_ARAD1A02706g</name>
</gene>
<dbReference type="AlphaFoldDB" id="A0A060SXA4"/>
<sequence>MLSVSTMPTGPAGPTGPSGIDASVVAEQLNDLSYKLDRLKVAIAQAEQDKVILEKRIKLGRNRPLDYIPEDSRLIGHTPDTLNCKIDSLKYEVKRVRLLKKQLKRQLATN</sequence>
<evidence type="ECO:0000256" key="2">
    <source>
        <dbReference type="SAM" id="MobiDB-lite"/>
    </source>
</evidence>
<feature type="coiled-coil region" evidence="1">
    <location>
        <begin position="29"/>
        <end position="106"/>
    </location>
</feature>
<evidence type="ECO:0000256" key="1">
    <source>
        <dbReference type="SAM" id="Coils"/>
    </source>
</evidence>
<keyword evidence="1" id="KW-0175">Coiled coil</keyword>
<protein>
    <submittedName>
        <fullName evidence="3">ARAD1A02706p</fullName>
    </submittedName>
</protein>
<organism evidence="3">
    <name type="scientific">Blastobotrys adeninivorans</name>
    <name type="common">Yeast</name>
    <name type="synonym">Arxula adeninivorans</name>
    <dbReference type="NCBI Taxonomy" id="409370"/>
    <lineage>
        <taxon>Eukaryota</taxon>
        <taxon>Fungi</taxon>
        <taxon>Dikarya</taxon>
        <taxon>Ascomycota</taxon>
        <taxon>Saccharomycotina</taxon>
        <taxon>Dipodascomycetes</taxon>
        <taxon>Dipodascales</taxon>
        <taxon>Trichomonascaceae</taxon>
        <taxon>Blastobotrys</taxon>
    </lineage>
</organism>
<name>A0A060SXA4_BLAAD</name>
<feature type="compositionally biased region" description="Low complexity" evidence="2">
    <location>
        <begin position="1"/>
        <end position="19"/>
    </location>
</feature>